<dbReference type="PANTHER" id="PTHR30087:SF0">
    <property type="entry name" value="INNER MEMBRANE PROTEIN"/>
    <property type="match status" value="1"/>
</dbReference>
<evidence type="ECO:0000313" key="2">
    <source>
        <dbReference type="EMBL" id="RMA82440.1"/>
    </source>
</evidence>
<keyword evidence="3" id="KW-1185">Reference proteome</keyword>
<dbReference type="Pfam" id="PF04463">
    <property type="entry name" value="2-thiour_desulf"/>
    <property type="match status" value="1"/>
</dbReference>
<protein>
    <submittedName>
        <fullName evidence="2">Uncharacterized protein YbgA (DUF1722 family)</fullName>
    </submittedName>
</protein>
<evidence type="ECO:0000313" key="3">
    <source>
        <dbReference type="Proteomes" id="UP000267187"/>
    </source>
</evidence>
<name>A0A3M0AC02_9GAMM</name>
<evidence type="ECO:0000259" key="1">
    <source>
        <dbReference type="Pfam" id="PF08349"/>
    </source>
</evidence>
<accession>A0A3M0AC02</accession>
<feature type="domain" description="DUF1722" evidence="1">
    <location>
        <begin position="196"/>
        <end position="311"/>
    </location>
</feature>
<dbReference type="EMBL" id="REFJ01000001">
    <property type="protein sequence ID" value="RMA82440.1"/>
    <property type="molecule type" value="Genomic_DNA"/>
</dbReference>
<dbReference type="InterPro" id="IPR013560">
    <property type="entry name" value="DUF1722"/>
</dbReference>
<proteinExistence type="predicted"/>
<dbReference type="InterPro" id="IPR017087">
    <property type="entry name" value="UCP037004"/>
</dbReference>
<dbReference type="OrthoDB" id="495783at2"/>
<dbReference type="InterPro" id="IPR007553">
    <property type="entry name" value="2-thiour_desulf"/>
</dbReference>
<dbReference type="RefSeq" id="WP_121875772.1">
    <property type="nucleotide sequence ID" value="NZ_REFJ01000001.1"/>
</dbReference>
<dbReference type="Pfam" id="PF08349">
    <property type="entry name" value="DUF1722"/>
    <property type="match status" value="1"/>
</dbReference>
<organism evidence="2 3">
    <name type="scientific">Umboniibacter marinipuniceus</name>
    <dbReference type="NCBI Taxonomy" id="569599"/>
    <lineage>
        <taxon>Bacteria</taxon>
        <taxon>Pseudomonadati</taxon>
        <taxon>Pseudomonadota</taxon>
        <taxon>Gammaproteobacteria</taxon>
        <taxon>Cellvibrionales</taxon>
        <taxon>Cellvibrionaceae</taxon>
        <taxon>Umboniibacter</taxon>
    </lineage>
</organism>
<reference evidence="2 3" key="1">
    <citation type="submission" date="2018-10" db="EMBL/GenBank/DDBJ databases">
        <title>Genomic Encyclopedia of Type Strains, Phase IV (KMG-IV): sequencing the most valuable type-strain genomes for metagenomic binning, comparative biology and taxonomic classification.</title>
        <authorList>
            <person name="Goeker M."/>
        </authorList>
    </citation>
    <scope>NUCLEOTIDE SEQUENCE [LARGE SCALE GENOMIC DNA]</scope>
    <source>
        <strain evidence="2 3">DSM 25080</strain>
    </source>
</reference>
<dbReference type="Proteomes" id="UP000267187">
    <property type="component" value="Unassembled WGS sequence"/>
</dbReference>
<comment type="caution">
    <text evidence="2">The sequence shown here is derived from an EMBL/GenBank/DDBJ whole genome shotgun (WGS) entry which is preliminary data.</text>
</comment>
<sequence>MYRDFIPKTKIRLGISACLLGEPVRFDGGHKRSAFCTDALSDFVEYVPLCPEAAIGLGVPRPTIRLEQHDDQIIATSAKGNDVTEALVAYGKEQAVALDQKISGYIFCAKSPSCGMERVKLYQGDSKMSTSDGIGLFSNEIMQHNPILPVEENGRLNDALLRENFITRVYAYSHWQHVIAEGLTAGKLIEFHSQYKYLLMAHSLAAYKTLGQLLSDLSGDLQSLSECYIVEFMRSISKPVSRKAHTNVLQHLQGYFKNHLTSAQRQEFAKVITDYRNGHLPLLAPLTLIRHFLAAYPDEYVAKQRYLHPYPDELNLRYAL</sequence>
<dbReference type="PANTHER" id="PTHR30087">
    <property type="entry name" value="INNER MEMBRANE PROTEIN"/>
    <property type="match status" value="1"/>
</dbReference>
<dbReference type="PIRSF" id="PIRSF037004">
    <property type="entry name" value="UCP037004"/>
    <property type="match status" value="1"/>
</dbReference>
<dbReference type="AlphaFoldDB" id="A0A3M0AC02"/>
<gene>
    <name evidence="2" type="ORF">DFR27_0389</name>
</gene>